<feature type="compositionally biased region" description="Basic residues" evidence="1">
    <location>
        <begin position="186"/>
        <end position="197"/>
    </location>
</feature>
<dbReference type="EMBL" id="JAZAVJ010000102">
    <property type="protein sequence ID" value="KAK7414472.1"/>
    <property type="molecule type" value="Genomic_DNA"/>
</dbReference>
<feature type="region of interest" description="Disordered" evidence="1">
    <location>
        <begin position="108"/>
        <end position="149"/>
    </location>
</feature>
<dbReference type="Proteomes" id="UP001498476">
    <property type="component" value="Unassembled WGS sequence"/>
</dbReference>
<gene>
    <name evidence="2" type="ORF">QQX98_006658</name>
</gene>
<keyword evidence="3" id="KW-1185">Reference proteome</keyword>
<proteinExistence type="predicted"/>
<protein>
    <submittedName>
        <fullName evidence="2">Uncharacterized protein</fullName>
    </submittedName>
</protein>
<name>A0ABR1H0F2_9HYPO</name>
<accession>A0ABR1H0F2</accession>
<sequence>METASLHFRILYLHLSDVGKLRLHQLATEEDRELANMLLARADDNPDVPTNRELTIWLLAHGEDETISDPIEGFAIYHVEDDFFDVHAFEISTALRRLQILEQQHTLRTAERTPELTPDPPDNPPSSPTEFHQPDLVPAPPLEEPLANGSRDGCDLCRSTGIDSGPAQSLDDGPCQSCVEAGILGRPRRHNKKRSPRARNDTMRVTKRISRRS</sequence>
<comment type="caution">
    <text evidence="2">The sequence shown here is derived from an EMBL/GenBank/DDBJ whole genome shotgun (WGS) entry which is preliminary data.</text>
</comment>
<organism evidence="2 3">
    <name type="scientific">Neonectria punicea</name>
    <dbReference type="NCBI Taxonomy" id="979145"/>
    <lineage>
        <taxon>Eukaryota</taxon>
        <taxon>Fungi</taxon>
        <taxon>Dikarya</taxon>
        <taxon>Ascomycota</taxon>
        <taxon>Pezizomycotina</taxon>
        <taxon>Sordariomycetes</taxon>
        <taxon>Hypocreomycetidae</taxon>
        <taxon>Hypocreales</taxon>
        <taxon>Nectriaceae</taxon>
        <taxon>Neonectria</taxon>
    </lineage>
</organism>
<feature type="region of interest" description="Disordered" evidence="1">
    <location>
        <begin position="182"/>
        <end position="213"/>
    </location>
</feature>
<evidence type="ECO:0000313" key="3">
    <source>
        <dbReference type="Proteomes" id="UP001498476"/>
    </source>
</evidence>
<evidence type="ECO:0000313" key="2">
    <source>
        <dbReference type="EMBL" id="KAK7414472.1"/>
    </source>
</evidence>
<evidence type="ECO:0000256" key="1">
    <source>
        <dbReference type="SAM" id="MobiDB-lite"/>
    </source>
</evidence>
<feature type="compositionally biased region" description="Pro residues" evidence="1">
    <location>
        <begin position="117"/>
        <end position="127"/>
    </location>
</feature>
<reference evidence="2 3" key="1">
    <citation type="journal article" date="2025" name="Microbiol. Resour. Announc.">
        <title>Draft genome sequences for Neonectria magnoliae and Neonectria punicea, canker pathogens of Liriodendron tulipifera and Acer saccharum in West Virginia.</title>
        <authorList>
            <person name="Petronek H.M."/>
            <person name="Kasson M.T."/>
            <person name="Metheny A.M."/>
            <person name="Stauder C.M."/>
            <person name="Lovett B."/>
            <person name="Lynch S.C."/>
            <person name="Garnas J.R."/>
            <person name="Kasson L.R."/>
            <person name="Stajich J.E."/>
        </authorList>
    </citation>
    <scope>NUCLEOTIDE SEQUENCE [LARGE SCALE GENOMIC DNA]</scope>
    <source>
        <strain evidence="2 3">NRRL 64653</strain>
    </source>
</reference>